<evidence type="ECO:0000313" key="1">
    <source>
        <dbReference type="EMBL" id="KAA8568964.1"/>
    </source>
</evidence>
<sequence>MNKIWNHHNITISLNNFINKYNQSFIHSYDFFSSLAILSTLATSFTSNFLPLHHIIASPFGLNHPSNPISYHSLKSRSFQATILITHRITLMCRRIKIHLNSVWRIMSLSSYHVSMSHKNLEFGKITGEAVKKNLGEKYQKRL</sequence>
<accession>A0A5M9JHQ4</accession>
<dbReference type="AlphaFoldDB" id="A0A5M9JHQ4"/>
<dbReference type="EMBL" id="VICG01000009">
    <property type="protein sequence ID" value="KAA8568964.1"/>
    <property type="molecule type" value="Genomic_DNA"/>
</dbReference>
<name>A0A5M9JHQ4_MONFR</name>
<protein>
    <submittedName>
        <fullName evidence="1">Uncharacterized protein</fullName>
    </submittedName>
</protein>
<dbReference type="Proteomes" id="UP000322873">
    <property type="component" value="Unassembled WGS sequence"/>
</dbReference>
<organism evidence="1 2">
    <name type="scientific">Monilinia fructicola</name>
    <name type="common">Brown rot fungus</name>
    <name type="synonym">Ciboria fructicola</name>
    <dbReference type="NCBI Taxonomy" id="38448"/>
    <lineage>
        <taxon>Eukaryota</taxon>
        <taxon>Fungi</taxon>
        <taxon>Dikarya</taxon>
        <taxon>Ascomycota</taxon>
        <taxon>Pezizomycotina</taxon>
        <taxon>Leotiomycetes</taxon>
        <taxon>Helotiales</taxon>
        <taxon>Sclerotiniaceae</taxon>
        <taxon>Monilinia</taxon>
    </lineage>
</organism>
<reference evidence="1 2" key="1">
    <citation type="submission" date="2019-06" db="EMBL/GenBank/DDBJ databases">
        <title>Genome Sequence of the Brown Rot Fungal Pathogen Monilinia fructicola.</title>
        <authorList>
            <person name="De Miccolis Angelini R.M."/>
            <person name="Landi L."/>
            <person name="Abate D."/>
            <person name="Pollastro S."/>
            <person name="Romanazzi G."/>
            <person name="Faretra F."/>
        </authorList>
    </citation>
    <scope>NUCLEOTIDE SEQUENCE [LARGE SCALE GENOMIC DNA]</scope>
    <source>
        <strain evidence="1 2">Mfrc123</strain>
    </source>
</reference>
<evidence type="ECO:0000313" key="2">
    <source>
        <dbReference type="Proteomes" id="UP000322873"/>
    </source>
</evidence>
<proteinExistence type="predicted"/>
<comment type="caution">
    <text evidence="1">The sequence shown here is derived from an EMBL/GenBank/DDBJ whole genome shotgun (WGS) entry which is preliminary data.</text>
</comment>
<keyword evidence="2" id="KW-1185">Reference proteome</keyword>
<gene>
    <name evidence="1" type="ORF">EYC84_007937</name>
</gene>